<dbReference type="Gene3D" id="3.40.190.10">
    <property type="entry name" value="Periplasmic binding protein-like II"/>
    <property type="match status" value="2"/>
</dbReference>
<gene>
    <name evidence="2" type="ORF">SJ2017_2332</name>
</gene>
<dbReference type="Proteomes" id="UP000191820">
    <property type="component" value="Chromosome"/>
</dbReference>
<dbReference type="RefSeq" id="WP_080915898.1">
    <property type="nucleotide sequence ID" value="NZ_CANMJJ010000001.1"/>
</dbReference>
<sequence>MNKTLTIIITICLFVATPLQAKPVVNVGGYLFAPYVDVSEDGLFQGFTIDLIAAFNQLQTEVEFQFVNTSIENRYQAYDIRRFDMMFFESPIWGWKSFIAEFIPLDIVDGEVFITLRDGVKDQQYFDSFGNKSLSLVSGYHYQFAQWNNNEQDLMSDFDIQFVHTNRASIESVLKGRADIAPVTLSYLQHYIKMYPKIRDNLLISEKLDQTYSHSILLNPKAVISKTKLQKWLSDLQESGRLNRIAKKYDLAIKPR</sequence>
<protein>
    <recommendedName>
        <fullName evidence="4">Solute-binding protein family 3/N-terminal domain-containing protein</fullName>
    </recommendedName>
</protein>
<evidence type="ECO:0000256" key="1">
    <source>
        <dbReference type="SAM" id="SignalP"/>
    </source>
</evidence>
<organism evidence="2 3">
    <name type="scientific">Shewanella japonica</name>
    <dbReference type="NCBI Taxonomy" id="93973"/>
    <lineage>
        <taxon>Bacteria</taxon>
        <taxon>Pseudomonadati</taxon>
        <taxon>Pseudomonadota</taxon>
        <taxon>Gammaproteobacteria</taxon>
        <taxon>Alteromonadales</taxon>
        <taxon>Shewanellaceae</taxon>
        <taxon>Shewanella</taxon>
    </lineage>
</organism>
<dbReference type="Pfam" id="PF12974">
    <property type="entry name" value="Phosphonate-bd"/>
    <property type="match status" value="1"/>
</dbReference>
<feature type="signal peptide" evidence="1">
    <location>
        <begin position="1"/>
        <end position="21"/>
    </location>
</feature>
<reference evidence="2 3" key="1">
    <citation type="submission" date="2017-03" db="EMBL/GenBank/DDBJ databases">
        <title>Genome sequencing of Shewanella japonica KCTC 22435.</title>
        <authorList>
            <person name="Kim K.M."/>
        </authorList>
    </citation>
    <scope>NUCLEOTIDE SEQUENCE [LARGE SCALE GENOMIC DNA]</scope>
    <source>
        <strain evidence="2 3">KCTC 22435</strain>
    </source>
</reference>
<keyword evidence="1" id="KW-0732">Signal</keyword>
<evidence type="ECO:0008006" key="4">
    <source>
        <dbReference type="Google" id="ProtNLM"/>
    </source>
</evidence>
<dbReference type="EMBL" id="CP020472">
    <property type="protein sequence ID" value="ARD22622.1"/>
    <property type="molecule type" value="Genomic_DNA"/>
</dbReference>
<name>A0ABN4YDX7_9GAMM</name>
<accession>A0ABN4YDX7</accession>
<evidence type="ECO:0000313" key="2">
    <source>
        <dbReference type="EMBL" id="ARD22622.1"/>
    </source>
</evidence>
<proteinExistence type="predicted"/>
<evidence type="ECO:0000313" key="3">
    <source>
        <dbReference type="Proteomes" id="UP000191820"/>
    </source>
</evidence>
<dbReference type="SUPFAM" id="SSF53850">
    <property type="entry name" value="Periplasmic binding protein-like II"/>
    <property type="match status" value="1"/>
</dbReference>
<feature type="chain" id="PRO_5047002754" description="Solute-binding protein family 3/N-terminal domain-containing protein" evidence="1">
    <location>
        <begin position="22"/>
        <end position="256"/>
    </location>
</feature>
<keyword evidence="3" id="KW-1185">Reference proteome</keyword>